<feature type="domain" description="NADP-dependent oxidoreductase" evidence="3">
    <location>
        <begin position="23"/>
        <end position="354"/>
    </location>
</feature>
<evidence type="ECO:0000313" key="5">
    <source>
        <dbReference type="Proteomes" id="UP000656042"/>
    </source>
</evidence>
<dbReference type="InterPro" id="IPR036812">
    <property type="entry name" value="NAD(P)_OxRdtase_dom_sf"/>
</dbReference>
<dbReference type="InterPro" id="IPR050523">
    <property type="entry name" value="AKR_Detox_Biosynth"/>
</dbReference>
<dbReference type="AlphaFoldDB" id="A0A8J3C3F2"/>
<gene>
    <name evidence="4" type="ORF">GCM10012284_54770</name>
</gene>
<dbReference type="Gene3D" id="3.20.20.100">
    <property type="entry name" value="NADP-dependent oxidoreductase domain"/>
    <property type="match status" value="1"/>
</dbReference>
<dbReference type="EMBL" id="BMMX01000040">
    <property type="protein sequence ID" value="GGL13145.1"/>
    <property type="molecule type" value="Genomic_DNA"/>
</dbReference>
<keyword evidence="1" id="KW-0560">Oxidoreductase</keyword>
<dbReference type="GO" id="GO:0016491">
    <property type="term" value="F:oxidoreductase activity"/>
    <property type="evidence" value="ECO:0007669"/>
    <property type="project" value="UniProtKB-KW"/>
</dbReference>
<dbReference type="Proteomes" id="UP000656042">
    <property type="component" value="Unassembled WGS sequence"/>
</dbReference>
<reference evidence="4" key="1">
    <citation type="journal article" date="2014" name="Int. J. Syst. Evol. Microbiol.">
        <title>Complete genome sequence of Corynebacterium casei LMG S-19264T (=DSM 44701T), isolated from a smear-ripened cheese.</title>
        <authorList>
            <consortium name="US DOE Joint Genome Institute (JGI-PGF)"/>
            <person name="Walter F."/>
            <person name="Albersmeier A."/>
            <person name="Kalinowski J."/>
            <person name="Ruckert C."/>
        </authorList>
    </citation>
    <scope>NUCLEOTIDE SEQUENCE</scope>
    <source>
        <strain evidence="4">CGMCC 4.7299</strain>
    </source>
</reference>
<evidence type="ECO:0000259" key="3">
    <source>
        <dbReference type="Pfam" id="PF00248"/>
    </source>
</evidence>
<dbReference type="InterPro" id="IPR023210">
    <property type="entry name" value="NADP_OxRdtase_dom"/>
</dbReference>
<dbReference type="PANTHER" id="PTHR43364:SF4">
    <property type="entry name" value="NAD(P)-LINKED OXIDOREDUCTASE SUPERFAMILY PROTEIN"/>
    <property type="match status" value="1"/>
</dbReference>
<keyword evidence="5" id="KW-1185">Reference proteome</keyword>
<dbReference type="PANTHER" id="PTHR43364">
    <property type="entry name" value="NADH-SPECIFIC METHYLGLYOXAL REDUCTASE-RELATED"/>
    <property type="match status" value="1"/>
</dbReference>
<dbReference type="SUPFAM" id="SSF51430">
    <property type="entry name" value="NAD(P)-linked oxidoreductase"/>
    <property type="match status" value="1"/>
</dbReference>
<evidence type="ECO:0000313" key="4">
    <source>
        <dbReference type="EMBL" id="GGL13145.1"/>
    </source>
</evidence>
<accession>A0A8J3C3F2</accession>
<evidence type="ECO:0000256" key="1">
    <source>
        <dbReference type="ARBA" id="ARBA00023002"/>
    </source>
</evidence>
<feature type="compositionally biased region" description="Gly residues" evidence="2">
    <location>
        <begin position="112"/>
        <end position="123"/>
    </location>
</feature>
<dbReference type="Pfam" id="PF00248">
    <property type="entry name" value="Aldo_ket_red"/>
    <property type="match status" value="1"/>
</dbReference>
<name>A0A8J3C3F2_9ACTN</name>
<comment type="caution">
    <text evidence="4">The sequence shown here is derived from an EMBL/GenBank/DDBJ whole genome shotgun (WGS) entry which is preliminary data.</text>
</comment>
<organism evidence="4 5">
    <name type="scientific">Mangrovihabitans endophyticus</name>
    <dbReference type="NCBI Taxonomy" id="1751298"/>
    <lineage>
        <taxon>Bacteria</taxon>
        <taxon>Bacillati</taxon>
        <taxon>Actinomycetota</taxon>
        <taxon>Actinomycetes</taxon>
        <taxon>Micromonosporales</taxon>
        <taxon>Micromonosporaceae</taxon>
        <taxon>Mangrovihabitans</taxon>
    </lineage>
</organism>
<dbReference type="GO" id="GO:0005829">
    <property type="term" value="C:cytosol"/>
    <property type="evidence" value="ECO:0007669"/>
    <property type="project" value="TreeGrafter"/>
</dbReference>
<evidence type="ECO:0000256" key="2">
    <source>
        <dbReference type="SAM" id="MobiDB-lite"/>
    </source>
</evidence>
<sequence>MRYRYLGGTGHIGGTGMQVSTYCLGTMMFGSVGNPDHAECRRMIDRAMDAGVNFIDTADMYSAGESEEILGRALQGRRDDIVLATKGHFPVSAASPAGPGNSGPGHRSPGNSGPGVGSPGNRGPGHRINLSGNSRRWITRAVDDSLRRLRTDWIDLYQIHRPDPHTDIEETLSTLTDLVAQGKIRAIGTSSFPAHEIVDAQHVAQQRSLRRFRSEQPPYSLLARGVEAAVLPTCARYGMGVLTWSPLAWGFLSGRYRRGAAVDFTTGRAKLAPERFDPRLPRNAAKYDAVEGFATLAEEIGCTLPELALAFPIAHPAVTSVIVGPRTLEQLDSALAGADLTLDDAILDRIDDIVAPGTDTFRADSAYTPAALTETALRRRPTHERAAAQAAETV</sequence>
<reference evidence="4" key="2">
    <citation type="submission" date="2020-09" db="EMBL/GenBank/DDBJ databases">
        <authorList>
            <person name="Sun Q."/>
            <person name="Zhou Y."/>
        </authorList>
    </citation>
    <scope>NUCLEOTIDE SEQUENCE</scope>
    <source>
        <strain evidence="4">CGMCC 4.7299</strain>
    </source>
</reference>
<feature type="compositionally biased region" description="Low complexity" evidence="2">
    <location>
        <begin position="92"/>
        <end position="111"/>
    </location>
</feature>
<protein>
    <submittedName>
        <fullName evidence="4">Aldo/keto reductase</fullName>
    </submittedName>
</protein>
<dbReference type="RefSeq" id="WP_189082206.1">
    <property type="nucleotide sequence ID" value="NZ_BMMX01000040.1"/>
</dbReference>
<feature type="region of interest" description="Disordered" evidence="2">
    <location>
        <begin position="90"/>
        <end position="132"/>
    </location>
</feature>
<proteinExistence type="predicted"/>